<dbReference type="PROSITE" id="PS50893">
    <property type="entry name" value="ABC_TRANSPORTER_2"/>
    <property type="match status" value="1"/>
</dbReference>
<accession>A0ABS2DIT0</accession>
<keyword evidence="3 5" id="KW-0067">ATP-binding</keyword>
<dbReference type="PANTHER" id="PTHR42939">
    <property type="entry name" value="ABC TRANSPORTER ATP-BINDING PROTEIN ALBC-RELATED"/>
    <property type="match status" value="1"/>
</dbReference>
<keyword evidence="1" id="KW-0813">Transport</keyword>
<dbReference type="InterPro" id="IPR027417">
    <property type="entry name" value="P-loop_NTPase"/>
</dbReference>
<sequence>MNVIESVGLVKKYGNKTALNPLDFSIEENKITGVIGRNGAGKTTLLKIVAGFIRSTSGEIKVFSEQPFDNLKVSHNMIFIDDTMSFSPSFTLQEILEVAESFYPNWDRELANRLFQYFGFHQKERHQKLSKGKKSTFNAILGLAARCPLTIFDEPTTGMDAAVRKDFYRALLKGYIEFPRTILLSSHHLTEIEDLLEDVLLIKDGEVCLHTTVSDLKEYAIGISGKTEMVKEWIESCDVIAEKTLGAGKSYVVVKNSGVNVEKARLQGLEVHNISAEDVCVYITETTGREIDDVLNRG</sequence>
<dbReference type="EMBL" id="JAFELM010000021">
    <property type="protein sequence ID" value="MBM6617413.1"/>
    <property type="molecule type" value="Genomic_DNA"/>
</dbReference>
<organism evidence="5 6">
    <name type="scientific">Bacillus suaedaesalsae</name>
    <dbReference type="NCBI Taxonomy" id="2810349"/>
    <lineage>
        <taxon>Bacteria</taxon>
        <taxon>Bacillati</taxon>
        <taxon>Bacillota</taxon>
        <taxon>Bacilli</taxon>
        <taxon>Bacillales</taxon>
        <taxon>Bacillaceae</taxon>
        <taxon>Bacillus</taxon>
    </lineage>
</organism>
<evidence type="ECO:0000256" key="2">
    <source>
        <dbReference type="ARBA" id="ARBA00022741"/>
    </source>
</evidence>
<evidence type="ECO:0000313" key="6">
    <source>
        <dbReference type="Proteomes" id="UP001518925"/>
    </source>
</evidence>
<dbReference type="InterPro" id="IPR003593">
    <property type="entry name" value="AAA+_ATPase"/>
</dbReference>
<name>A0ABS2DIT0_9BACI</name>
<dbReference type="Pfam" id="PF00005">
    <property type="entry name" value="ABC_tran"/>
    <property type="match status" value="1"/>
</dbReference>
<dbReference type="PANTHER" id="PTHR42939:SF1">
    <property type="entry name" value="ABC TRANSPORTER ATP-BINDING PROTEIN ALBC-RELATED"/>
    <property type="match status" value="1"/>
</dbReference>
<evidence type="ECO:0000259" key="4">
    <source>
        <dbReference type="PROSITE" id="PS50893"/>
    </source>
</evidence>
<dbReference type="InterPro" id="IPR051782">
    <property type="entry name" value="ABC_Transporter_VariousFunc"/>
</dbReference>
<keyword evidence="2" id="KW-0547">Nucleotide-binding</keyword>
<comment type="caution">
    <text evidence="5">The sequence shown here is derived from an EMBL/GenBank/DDBJ whole genome shotgun (WGS) entry which is preliminary data.</text>
</comment>
<dbReference type="SUPFAM" id="SSF52540">
    <property type="entry name" value="P-loop containing nucleoside triphosphate hydrolases"/>
    <property type="match status" value="1"/>
</dbReference>
<dbReference type="GO" id="GO:0005524">
    <property type="term" value="F:ATP binding"/>
    <property type="evidence" value="ECO:0007669"/>
    <property type="project" value="UniProtKB-KW"/>
</dbReference>
<dbReference type="Proteomes" id="UP001518925">
    <property type="component" value="Unassembled WGS sequence"/>
</dbReference>
<keyword evidence="6" id="KW-1185">Reference proteome</keyword>
<protein>
    <submittedName>
        <fullName evidence="5">ABC transporter ATP-binding protein</fullName>
    </submittedName>
</protein>
<dbReference type="InterPro" id="IPR003439">
    <property type="entry name" value="ABC_transporter-like_ATP-bd"/>
</dbReference>
<proteinExistence type="predicted"/>
<dbReference type="Gene3D" id="3.40.50.300">
    <property type="entry name" value="P-loop containing nucleotide triphosphate hydrolases"/>
    <property type="match status" value="1"/>
</dbReference>
<dbReference type="SMART" id="SM00382">
    <property type="entry name" value="AAA"/>
    <property type="match status" value="1"/>
</dbReference>
<dbReference type="CDD" id="cd03230">
    <property type="entry name" value="ABC_DR_subfamily_A"/>
    <property type="match status" value="1"/>
</dbReference>
<evidence type="ECO:0000256" key="1">
    <source>
        <dbReference type="ARBA" id="ARBA00022448"/>
    </source>
</evidence>
<evidence type="ECO:0000256" key="3">
    <source>
        <dbReference type="ARBA" id="ARBA00022840"/>
    </source>
</evidence>
<evidence type="ECO:0000313" key="5">
    <source>
        <dbReference type="EMBL" id="MBM6617413.1"/>
    </source>
</evidence>
<reference evidence="5 6" key="1">
    <citation type="submission" date="2021-02" db="EMBL/GenBank/DDBJ databases">
        <title>Bacillus sp. RD4P76, an endophyte from a halophyte.</title>
        <authorList>
            <person name="Sun J.-Q."/>
        </authorList>
    </citation>
    <scope>NUCLEOTIDE SEQUENCE [LARGE SCALE GENOMIC DNA]</scope>
    <source>
        <strain evidence="5 6">RD4P76</strain>
    </source>
</reference>
<gene>
    <name evidence="5" type="ORF">JR050_06950</name>
</gene>
<feature type="domain" description="ABC transporter" evidence="4">
    <location>
        <begin position="4"/>
        <end position="229"/>
    </location>
</feature>